<evidence type="ECO:0000259" key="8">
    <source>
        <dbReference type="Pfam" id="PF08281"/>
    </source>
</evidence>
<keyword evidence="5 6" id="KW-0804">Transcription</keyword>
<keyword evidence="2 6" id="KW-0805">Transcription regulation</keyword>
<keyword evidence="4 6" id="KW-0238">DNA-binding</keyword>
<dbReference type="InterPro" id="IPR007627">
    <property type="entry name" value="RNA_pol_sigma70_r2"/>
</dbReference>
<name>A0A3E0VT29_9MICO</name>
<dbReference type="GO" id="GO:0006352">
    <property type="term" value="P:DNA-templated transcription initiation"/>
    <property type="evidence" value="ECO:0007669"/>
    <property type="project" value="InterPro"/>
</dbReference>
<dbReference type="CDD" id="cd06171">
    <property type="entry name" value="Sigma70_r4"/>
    <property type="match status" value="1"/>
</dbReference>
<dbReference type="Gene3D" id="1.10.1740.10">
    <property type="match status" value="1"/>
</dbReference>
<dbReference type="Pfam" id="PF08281">
    <property type="entry name" value="Sigma70_r4_2"/>
    <property type="match status" value="1"/>
</dbReference>
<dbReference type="SUPFAM" id="SSF88946">
    <property type="entry name" value="Sigma2 domain of RNA polymerase sigma factors"/>
    <property type="match status" value="1"/>
</dbReference>
<evidence type="ECO:0000313" key="10">
    <source>
        <dbReference type="Proteomes" id="UP000256541"/>
    </source>
</evidence>
<evidence type="ECO:0000256" key="3">
    <source>
        <dbReference type="ARBA" id="ARBA00023082"/>
    </source>
</evidence>
<dbReference type="GO" id="GO:0016987">
    <property type="term" value="F:sigma factor activity"/>
    <property type="evidence" value="ECO:0007669"/>
    <property type="project" value="UniProtKB-KW"/>
</dbReference>
<evidence type="ECO:0000256" key="1">
    <source>
        <dbReference type="ARBA" id="ARBA00010641"/>
    </source>
</evidence>
<evidence type="ECO:0000256" key="5">
    <source>
        <dbReference type="ARBA" id="ARBA00023163"/>
    </source>
</evidence>
<dbReference type="NCBIfam" id="TIGR02937">
    <property type="entry name" value="sigma70-ECF"/>
    <property type="match status" value="1"/>
</dbReference>
<gene>
    <name evidence="9" type="ORF">B7R22_13845</name>
</gene>
<dbReference type="PANTHER" id="PTHR43133:SF8">
    <property type="entry name" value="RNA POLYMERASE SIGMA FACTOR HI_1459-RELATED"/>
    <property type="match status" value="1"/>
</dbReference>
<protein>
    <recommendedName>
        <fullName evidence="6">RNA polymerase sigma factor</fullName>
    </recommendedName>
</protein>
<dbReference type="Proteomes" id="UP000256541">
    <property type="component" value="Unassembled WGS sequence"/>
</dbReference>
<keyword evidence="3 6" id="KW-0731">Sigma factor</keyword>
<feature type="domain" description="RNA polymerase sigma factor 70 region 4 type 2" evidence="8">
    <location>
        <begin position="126"/>
        <end position="178"/>
    </location>
</feature>
<evidence type="ECO:0000256" key="2">
    <source>
        <dbReference type="ARBA" id="ARBA00023015"/>
    </source>
</evidence>
<dbReference type="SUPFAM" id="SSF88659">
    <property type="entry name" value="Sigma3 and sigma4 domains of RNA polymerase sigma factors"/>
    <property type="match status" value="1"/>
</dbReference>
<dbReference type="InterPro" id="IPR013249">
    <property type="entry name" value="RNA_pol_sigma70_r4_t2"/>
</dbReference>
<dbReference type="RefSeq" id="WP_116412315.1">
    <property type="nucleotide sequence ID" value="NZ_NBXB01000036.1"/>
</dbReference>
<comment type="similarity">
    <text evidence="1 6">Belongs to the sigma-70 factor family. ECF subfamily.</text>
</comment>
<dbReference type="Gene3D" id="1.10.10.10">
    <property type="entry name" value="Winged helix-like DNA-binding domain superfamily/Winged helix DNA-binding domain"/>
    <property type="match status" value="1"/>
</dbReference>
<dbReference type="OrthoDB" id="7376212at2"/>
<reference evidence="9 10" key="1">
    <citation type="submission" date="2017-04" db="EMBL/GenBank/DDBJ databases">
        <title>Comparative genome analysis of Subtercola boreus.</title>
        <authorList>
            <person name="Cho Y.-J."/>
            <person name="Cho A."/>
            <person name="Kim O.-S."/>
            <person name="Lee J.-I."/>
        </authorList>
    </citation>
    <scope>NUCLEOTIDE SEQUENCE [LARGE SCALE GENOMIC DNA]</scope>
    <source>
        <strain evidence="9 10">P27479</strain>
    </source>
</reference>
<evidence type="ECO:0000259" key="7">
    <source>
        <dbReference type="Pfam" id="PF04542"/>
    </source>
</evidence>
<dbReference type="Pfam" id="PF04542">
    <property type="entry name" value="Sigma70_r2"/>
    <property type="match status" value="1"/>
</dbReference>
<comment type="caution">
    <text evidence="9">The sequence shown here is derived from an EMBL/GenBank/DDBJ whole genome shotgun (WGS) entry which is preliminary data.</text>
</comment>
<proteinExistence type="inferred from homology"/>
<dbReference type="AlphaFoldDB" id="A0A3E0VT29"/>
<evidence type="ECO:0000256" key="6">
    <source>
        <dbReference type="RuleBase" id="RU000716"/>
    </source>
</evidence>
<dbReference type="InterPro" id="IPR013324">
    <property type="entry name" value="RNA_pol_sigma_r3/r4-like"/>
</dbReference>
<dbReference type="GO" id="GO:0006950">
    <property type="term" value="P:response to stress"/>
    <property type="evidence" value="ECO:0007669"/>
    <property type="project" value="UniProtKB-ARBA"/>
</dbReference>
<dbReference type="InterPro" id="IPR036388">
    <property type="entry name" value="WH-like_DNA-bd_sf"/>
</dbReference>
<sequence length="186" mass="20872">MVSLPGRDSLSDADDRTVASRAADGDIRAFEVLMRRYGPLLRAYAARIVRPADADDVVQDTFVTAWQELPDLENPAVVRSWLTTIVTRKSIDRLRAGREHDSIDDHDFHDHADGPEDVASASSLDEALSLVLSSLPEDQRRCWVLREIAGYGYTEISEQLGLPVSTVRGLLVRSRKTLVREMEAWR</sequence>
<dbReference type="PROSITE" id="PS01063">
    <property type="entry name" value="SIGMA70_ECF"/>
    <property type="match status" value="1"/>
</dbReference>
<dbReference type="InterPro" id="IPR000838">
    <property type="entry name" value="RNA_pol_sigma70_ECF_CS"/>
</dbReference>
<dbReference type="InterPro" id="IPR013325">
    <property type="entry name" value="RNA_pol_sigma_r2"/>
</dbReference>
<evidence type="ECO:0000256" key="4">
    <source>
        <dbReference type="ARBA" id="ARBA00023125"/>
    </source>
</evidence>
<dbReference type="InterPro" id="IPR014284">
    <property type="entry name" value="RNA_pol_sigma-70_dom"/>
</dbReference>
<dbReference type="InterPro" id="IPR039425">
    <property type="entry name" value="RNA_pol_sigma-70-like"/>
</dbReference>
<accession>A0A3E0VT29</accession>
<organism evidence="9 10">
    <name type="scientific">Subtercola boreus</name>
    <dbReference type="NCBI Taxonomy" id="120213"/>
    <lineage>
        <taxon>Bacteria</taxon>
        <taxon>Bacillati</taxon>
        <taxon>Actinomycetota</taxon>
        <taxon>Actinomycetes</taxon>
        <taxon>Micrococcales</taxon>
        <taxon>Microbacteriaceae</taxon>
        <taxon>Subtercola</taxon>
    </lineage>
</organism>
<dbReference type="GO" id="GO:0003677">
    <property type="term" value="F:DNA binding"/>
    <property type="evidence" value="ECO:0007669"/>
    <property type="project" value="UniProtKB-KW"/>
</dbReference>
<evidence type="ECO:0000313" key="9">
    <source>
        <dbReference type="EMBL" id="RFA13174.1"/>
    </source>
</evidence>
<feature type="domain" description="RNA polymerase sigma-70 region 2" evidence="7">
    <location>
        <begin position="33"/>
        <end position="97"/>
    </location>
</feature>
<dbReference type="PANTHER" id="PTHR43133">
    <property type="entry name" value="RNA POLYMERASE ECF-TYPE SIGMA FACTO"/>
    <property type="match status" value="1"/>
</dbReference>
<dbReference type="EMBL" id="NBXB01000036">
    <property type="protein sequence ID" value="RFA13174.1"/>
    <property type="molecule type" value="Genomic_DNA"/>
</dbReference>